<dbReference type="Pfam" id="PF00072">
    <property type="entry name" value="Response_reg"/>
    <property type="match status" value="1"/>
</dbReference>
<dbReference type="eggNOG" id="COG3437">
    <property type="taxonomic scope" value="Bacteria"/>
</dbReference>
<dbReference type="InterPro" id="IPR052020">
    <property type="entry name" value="Cyclic_di-GMP/3'3'-cGAMP_PDE"/>
</dbReference>
<dbReference type="SMART" id="SM00471">
    <property type="entry name" value="HDc"/>
    <property type="match status" value="1"/>
</dbReference>
<reference evidence="4 5" key="1">
    <citation type="journal article" date="2011" name="J. Bacteriol.">
        <title>Genome sequence of Methyloversatilis universalis FAM5T, a methylotrophic representative of the order Rhodocyclales.</title>
        <authorList>
            <person name="Kittichotirat W."/>
            <person name="Good N.M."/>
            <person name="Hall R."/>
            <person name="Bringel F."/>
            <person name="Lajus A."/>
            <person name="Medigue C."/>
            <person name="Smalley N.E."/>
            <person name="Beck D."/>
            <person name="Bumgarner R."/>
            <person name="Vuilleumier S."/>
            <person name="Kalyuzhnaya M.G."/>
        </authorList>
    </citation>
    <scope>NUCLEOTIDE SEQUENCE [LARGE SCALE GENOMIC DNA]</scope>
    <source>
        <strain evidence="5">ATCC BAA-1314 / JCM 13912 / FAM5</strain>
    </source>
</reference>
<evidence type="ECO:0000256" key="1">
    <source>
        <dbReference type="PROSITE-ProRule" id="PRU00169"/>
    </source>
</evidence>
<protein>
    <submittedName>
        <fullName evidence="4">Response regulator receiver</fullName>
    </submittedName>
</protein>
<dbReference type="EMBL" id="AFHG01000035">
    <property type="protein sequence ID" value="EGK72591.1"/>
    <property type="molecule type" value="Genomic_DNA"/>
</dbReference>
<accession>F5RA52</accession>
<dbReference type="PROSITE" id="PS51832">
    <property type="entry name" value="HD_GYP"/>
    <property type="match status" value="1"/>
</dbReference>
<keyword evidence="5" id="KW-1185">Reference proteome</keyword>
<dbReference type="GO" id="GO:0000160">
    <property type="term" value="P:phosphorelay signal transduction system"/>
    <property type="evidence" value="ECO:0007669"/>
    <property type="project" value="InterPro"/>
</dbReference>
<evidence type="ECO:0000313" key="4">
    <source>
        <dbReference type="EMBL" id="EGK72591.1"/>
    </source>
</evidence>
<dbReference type="AlphaFoldDB" id="F5RA52"/>
<sequence>MDTPEKRIDAYGIDAGDPRKTVLCVDDEPSNLQVLRQILQADYRLLFARDGRRAIELASVEQPDLVLLDVMMPGMNGHDVCRAFKADSRLARIPLIFVTALSDVDDEARGFELGAVDYIAKPVSPPIVRARVRTHLSLVSVHDLIETRLQVIQRLGLAAEYKDNETGLHVIRMSHYAQILARAAGWTEEMAQDLLHAAPMHDVGKIGIPDHILRKPGKFDDAEWEIMKTHVDIGVRIIGEHETGLLAVARRIAQGHHEKWDGSGYPGGLRGTQIPVEARMVAIADVFDALTTERPYKKAWTVDDACALLVEQKEKHFDPHLVDLFLGCMPQILDVKERWAEHAATPL</sequence>
<gene>
    <name evidence="4" type="ORF">METUNv1_01131</name>
</gene>
<organism evidence="4 5">
    <name type="scientific">Methyloversatilis universalis (strain ATCC BAA-1314 / DSM 25237 / JCM 13912 / CCUG 52030 / FAM5)</name>
    <dbReference type="NCBI Taxonomy" id="1000565"/>
    <lineage>
        <taxon>Bacteria</taxon>
        <taxon>Pseudomonadati</taxon>
        <taxon>Pseudomonadota</taxon>
        <taxon>Betaproteobacteria</taxon>
        <taxon>Nitrosomonadales</taxon>
        <taxon>Sterolibacteriaceae</taxon>
        <taxon>Methyloversatilis</taxon>
    </lineage>
</organism>
<dbReference type="InterPro" id="IPR003607">
    <property type="entry name" value="HD/PDEase_dom"/>
</dbReference>
<feature type="modified residue" description="4-aspartylphosphate" evidence="1">
    <location>
        <position position="69"/>
    </location>
</feature>
<keyword evidence="1" id="KW-0597">Phosphoprotein</keyword>
<dbReference type="SUPFAM" id="SSF52172">
    <property type="entry name" value="CheY-like"/>
    <property type="match status" value="1"/>
</dbReference>
<dbReference type="Gene3D" id="3.40.50.2300">
    <property type="match status" value="1"/>
</dbReference>
<evidence type="ECO:0000259" key="2">
    <source>
        <dbReference type="PROSITE" id="PS50110"/>
    </source>
</evidence>
<dbReference type="RefSeq" id="WP_008059655.1">
    <property type="nucleotide sequence ID" value="NZ_AFHG01000035.1"/>
</dbReference>
<evidence type="ECO:0000313" key="5">
    <source>
        <dbReference type="Proteomes" id="UP000005019"/>
    </source>
</evidence>
<name>F5RA52_METUF</name>
<dbReference type="PANTHER" id="PTHR45228">
    <property type="entry name" value="CYCLIC DI-GMP PHOSPHODIESTERASE TM_0186-RELATED"/>
    <property type="match status" value="1"/>
</dbReference>
<dbReference type="Gene3D" id="1.10.3210.10">
    <property type="entry name" value="Hypothetical protein af1432"/>
    <property type="match status" value="1"/>
</dbReference>
<feature type="domain" description="HD-GYP" evidence="3">
    <location>
        <begin position="144"/>
        <end position="341"/>
    </location>
</feature>
<evidence type="ECO:0000259" key="3">
    <source>
        <dbReference type="PROSITE" id="PS51832"/>
    </source>
</evidence>
<dbReference type="SUPFAM" id="SSF109604">
    <property type="entry name" value="HD-domain/PDEase-like"/>
    <property type="match status" value="1"/>
</dbReference>
<feature type="domain" description="Response regulatory" evidence="2">
    <location>
        <begin position="21"/>
        <end position="136"/>
    </location>
</feature>
<dbReference type="InterPro" id="IPR037522">
    <property type="entry name" value="HD_GYP_dom"/>
</dbReference>
<dbReference type="GO" id="GO:0008081">
    <property type="term" value="F:phosphoric diester hydrolase activity"/>
    <property type="evidence" value="ECO:0007669"/>
    <property type="project" value="UniProtKB-ARBA"/>
</dbReference>
<proteinExistence type="predicted"/>
<dbReference type="CDD" id="cd00077">
    <property type="entry name" value="HDc"/>
    <property type="match status" value="1"/>
</dbReference>
<dbReference type="InterPro" id="IPR001789">
    <property type="entry name" value="Sig_transdc_resp-reg_receiver"/>
</dbReference>
<dbReference type="InterPro" id="IPR011006">
    <property type="entry name" value="CheY-like_superfamily"/>
</dbReference>
<dbReference type="SMART" id="SM00448">
    <property type="entry name" value="REC"/>
    <property type="match status" value="1"/>
</dbReference>
<dbReference type="Proteomes" id="UP000005019">
    <property type="component" value="Unassembled WGS sequence"/>
</dbReference>
<comment type="caution">
    <text evidence="4">The sequence shown here is derived from an EMBL/GenBank/DDBJ whole genome shotgun (WGS) entry which is preliminary data.</text>
</comment>
<dbReference type="STRING" id="1000565.METUNv1_01131"/>
<dbReference type="PROSITE" id="PS50110">
    <property type="entry name" value="RESPONSE_REGULATORY"/>
    <property type="match status" value="1"/>
</dbReference>
<dbReference type="Pfam" id="PF13487">
    <property type="entry name" value="HD_5"/>
    <property type="match status" value="1"/>
</dbReference>
<dbReference type="PANTHER" id="PTHR45228:SF5">
    <property type="entry name" value="CYCLIC DI-GMP PHOSPHODIESTERASE VC_1348-RELATED"/>
    <property type="match status" value="1"/>
</dbReference>